<keyword evidence="2" id="KW-0812">Transmembrane</keyword>
<dbReference type="AlphaFoldDB" id="A0A7Y0PPJ8"/>
<evidence type="ECO:0000313" key="4">
    <source>
        <dbReference type="EMBL" id="NMO78559.1"/>
    </source>
</evidence>
<organism evidence="4 5">
    <name type="scientific">Niallia alba</name>
    <dbReference type="NCBI Taxonomy" id="2729105"/>
    <lineage>
        <taxon>Bacteria</taxon>
        <taxon>Bacillati</taxon>
        <taxon>Bacillota</taxon>
        <taxon>Bacilli</taxon>
        <taxon>Bacillales</taxon>
        <taxon>Bacillaceae</taxon>
        <taxon>Niallia</taxon>
    </lineage>
</organism>
<feature type="compositionally biased region" description="Basic and acidic residues" evidence="1">
    <location>
        <begin position="50"/>
        <end position="61"/>
    </location>
</feature>
<keyword evidence="2" id="KW-1133">Transmembrane helix</keyword>
<reference evidence="4 5" key="1">
    <citation type="submission" date="2020-04" db="EMBL/GenBank/DDBJ databases">
        <title>Bacillus sp. UniB3 isolated from commercial digestive syrup.</title>
        <authorList>
            <person name="Thorat V."/>
            <person name="Kirdat K."/>
            <person name="Tiwarekar B."/>
            <person name="Yadav A."/>
        </authorList>
    </citation>
    <scope>NUCLEOTIDE SEQUENCE [LARGE SCALE GENOMIC DNA]</scope>
    <source>
        <strain evidence="4 5">UniB3</strain>
    </source>
</reference>
<sequence length="214" mass="23901">MSKEINDEGRTRYQQRSKRKKTNFILNGLIIVVILLIVFVSYSIFHTNDEKNADKNKDSDTKTGQQASGDKETASSTTGSDNTDENTTTEEEEEEESEDGEVVTEGGSDSNVIKTIENSSWQPVGTTQTGEHVASYSEGVDWNEQIKALSYATGLDSGNMTLWFLGNNNQDPHKSIGTVSSKDKSEKYRVYIEWVDGSGWKPTKVEEIKDLNIR</sequence>
<dbReference type="RefSeq" id="WP_169188870.1">
    <property type="nucleotide sequence ID" value="NZ_JABBPK010000001.1"/>
</dbReference>
<proteinExistence type="predicted"/>
<dbReference type="Proteomes" id="UP000588491">
    <property type="component" value="Unassembled WGS sequence"/>
</dbReference>
<dbReference type="Pfam" id="PF07423">
    <property type="entry name" value="DUF1510"/>
    <property type="match status" value="1"/>
</dbReference>
<feature type="compositionally biased region" description="Acidic residues" evidence="1">
    <location>
        <begin position="82"/>
        <end position="102"/>
    </location>
</feature>
<evidence type="ECO:0000256" key="2">
    <source>
        <dbReference type="SAM" id="Phobius"/>
    </source>
</evidence>
<evidence type="ECO:0000259" key="3">
    <source>
        <dbReference type="Pfam" id="PF07423"/>
    </source>
</evidence>
<gene>
    <name evidence="4" type="ORF">HHU08_16365</name>
</gene>
<comment type="caution">
    <text evidence="4">The sequence shown here is derived from an EMBL/GenBank/DDBJ whole genome shotgun (WGS) entry which is preliminary data.</text>
</comment>
<keyword evidence="2" id="KW-0472">Membrane</keyword>
<evidence type="ECO:0000313" key="5">
    <source>
        <dbReference type="Proteomes" id="UP000588491"/>
    </source>
</evidence>
<dbReference type="EMBL" id="JABBPK010000001">
    <property type="protein sequence ID" value="NMO78559.1"/>
    <property type="molecule type" value="Genomic_DNA"/>
</dbReference>
<keyword evidence="5" id="KW-1185">Reference proteome</keyword>
<feature type="region of interest" description="Disordered" evidence="1">
    <location>
        <begin position="50"/>
        <end position="111"/>
    </location>
</feature>
<accession>A0A7Y0PPJ8</accession>
<protein>
    <submittedName>
        <fullName evidence="4">DUF1510 family protein</fullName>
    </submittedName>
</protein>
<name>A0A7Y0PPJ8_9BACI</name>
<feature type="domain" description="DUF1510" evidence="3">
    <location>
        <begin position="116"/>
        <end position="207"/>
    </location>
</feature>
<evidence type="ECO:0000256" key="1">
    <source>
        <dbReference type="SAM" id="MobiDB-lite"/>
    </source>
</evidence>
<feature type="transmembrane region" description="Helical" evidence="2">
    <location>
        <begin position="24"/>
        <end position="45"/>
    </location>
</feature>
<dbReference type="InterPro" id="IPR009988">
    <property type="entry name" value="DUF1510"/>
</dbReference>